<accession>A0A9W9ZW61</accession>
<dbReference type="GO" id="GO:0016460">
    <property type="term" value="C:myosin II complex"/>
    <property type="evidence" value="ECO:0007669"/>
    <property type="project" value="TreeGrafter"/>
</dbReference>
<evidence type="ECO:0000313" key="3">
    <source>
        <dbReference type="EMBL" id="KAJ7388986.1"/>
    </source>
</evidence>
<dbReference type="GO" id="GO:0032982">
    <property type="term" value="C:myosin filament"/>
    <property type="evidence" value="ECO:0007669"/>
    <property type="project" value="TreeGrafter"/>
</dbReference>
<gene>
    <name evidence="3" type="ORF">OS493_034375</name>
</gene>
<feature type="region of interest" description="Disordered" evidence="2">
    <location>
        <begin position="234"/>
        <end position="263"/>
    </location>
</feature>
<evidence type="ECO:0000256" key="2">
    <source>
        <dbReference type="SAM" id="MobiDB-lite"/>
    </source>
</evidence>
<organism evidence="3 4">
    <name type="scientific">Desmophyllum pertusum</name>
    <dbReference type="NCBI Taxonomy" id="174260"/>
    <lineage>
        <taxon>Eukaryota</taxon>
        <taxon>Metazoa</taxon>
        <taxon>Cnidaria</taxon>
        <taxon>Anthozoa</taxon>
        <taxon>Hexacorallia</taxon>
        <taxon>Scleractinia</taxon>
        <taxon>Caryophylliina</taxon>
        <taxon>Caryophylliidae</taxon>
        <taxon>Desmophyllum</taxon>
    </lineage>
</organism>
<dbReference type="GO" id="GO:0000146">
    <property type="term" value="F:microfilament motor activity"/>
    <property type="evidence" value="ECO:0007669"/>
    <property type="project" value="TreeGrafter"/>
</dbReference>
<feature type="region of interest" description="Disordered" evidence="2">
    <location>
        <begin position="947"/>
        <end position="976"/>
    </location>
</feature>
<keyword evidence="1" id="KW-0175">Coiled coil</keyword>
<reference evidence="3" key="1">
    <citation type="submission" date="2023-01" db="EMBL/GenBank/DDBJ databases">
        <title>Genome assembly of the deep-sea coral Lophelia pertusa.</title>
        <authorList>
            <person name="Herrera S."/>
            <person name="Cordes E."/>
        </authorList>
    </citation>
    <scope>NUCLEOTIDE SEQUENCE</scope>
    <source>
        <strain evidence="3">USNM1676648</strain>
        <tissue evidence="3">Polyp</tissue>
    </source>
</reference>
<feature type="compositionally biased region" description="Polar residues" evidence="2">
    <location>
        <begin position="897"/>
        <end position="911"/>
    </location>
</feature>
<dbReference type="GO" id="GO:0005737">
    <property type="term" value="C:cytoplasm"/>
    <property type="evidence" value="ECO:0007669"/>
    <property type="project" value="TreeGrafter"/>
</dbReference>
<dbReference type="EMBL" id="MU825444">
    <property type="protein sequence ID" value="KAJ7388986.1"/>
    <property type="molecule type" value="Genomic_DNA"/>
</dbReference>
<dbReference type="Proteomes" id="UP001163046">
    <property type="component" value="Unassembled WGS sequence"/>
</dbReference>
<feature type="coiled-coil region" evidence="1">
    <location>
        <begin position="266"/>
        <end position="401"/>
    </location>
</feature>
<feature type="coiled-coil region" evidence="1">
    <location>
        <begin position="440"/>
        <end position="474"/>
    </location>
</feature>
<feature type="coiled-coil region" evidence="1">
    <location>
        <begin position="66"/>
        <end position="129"/>
    </location>
</feature>
<comment type="caution">
    <text evidence="3">The sequence shown here is derived from an EMBL/GenBank/DDBJ whole genome shotgun (WGS) entry which is preliminary data.</text>
</comment>
<feature type="coiled-coil region" evidence="1">
    <location>
        <begin position="5"/>
        <end position="35"/>
    </location>
</feature>
<feature type="region of interest" description="Disordered" evidence="2">
    <location>
        <begin position="633"/>
        <end position="728"/>
    </location>
</feature>
<feature type="compositionally biased region" description="Polar residues" evidence="2">
    <location>
        <begin position="245"/>
        <end position="256"/>
    </location>
</feature>
<feature type="coiled-coil region" evidence="1">
    <location>
        <begin position="514"/>
        <end position="581"/>
    </location>
</feature>
<proteinExistence type="predicted"/>
<dbReference type="AlphaFoldDB" id="A0A9W9ZW61"/>
<sequence length="997" mass="114257">MESEMNSFETRIYDLERANERLERKKSEITTQLTEEINFERSRGKTVKDELDKSVEVFKKQTEQLETTLSERKKKYDEEIRVLEEEKQRIRSEFENEKETYRRRFEEERKTTERRINEIEDRLRQQNAGSSDHVTNQVTLAYDEHTVSSTGNQPGLSSASHQAISDLTSKIDSLRNENKELQETLRDTERNHSRKIDDLEYDSTQKIKKLKSEIEDEYRRRIDDYEKQIDQLKREVSRDNKDSCLGNTSNSTNYQDGTGGSMSDLVRDHKEQMDELRRQIKIQMEAFENEKQNLRRELQDERRNTTRDREGGCTLLNNTIHKLTEELKKLKHEKETLVNKLKRERGSSNRRITELSETVSKVRDECDKRMQKERQDAQKSISDLRKKLTVTESKVRSIEEKHRREMHQLEVKFEYKKTELEQDTTSIESQLKESLQMEYRASLNKEREKYEETLRVLRKEITSLQEQRKQIQLKLSSQGIQNTYSLLIDKGVSARKESLFKSEMDVEFRVSRGAKQMEDRIYDLEREVELLKKEKFDIKASYKQERVQIQEDFDRERDRLEEKYRRQIDDLKRRLQATTVQLQSSVVMTDKMDRFPLSAHLRLINDKNSTVETKRSALESKMNTLKGRMDDIEERQTRSLQSKTRKNTNVRFSTSLERGRDLSRHTNRLSSSMMDLSGSTQQRGGMFEKSRIAHSSHGASRMSREATRDTRSLLSQSVSDVRGRASDVQGSWTKDDQYLSNRGYGFGGSSSLTAARQSLLSSRSPSSFFHRRSLSGFDASRSSGFLQSGSAFRNDHFFLPSVGILGGVSQTRVGGAFGGSMFGGYSGMSGLHSGIGFQRPMTGLTVYGQGAASGFDGRLYTSASLSNLHQQFPSQVQGISMNSASQQGSVDVAAGNSDCNGPSVPTSTGGSHQVAAAQQAEGCAMGSASDAVVISEVICELDLKDSTNGQSHVDATSQQAEDQAVGDLEVESTPPKLQISETTMKKMKKMMKKTTKN</sequence>
<dbReference type="OrthoDB" id="5974661at2759"/>
<name>A0A9W9ZW61_9CNID</name>
<evidence type="ECO:0000313" key="4">
    <source>
        <dbReference type="Proteomes" id="UP001163046"/>
    </source>
</evidence>
<feature type="compositionally biased region" description="Polar residues" evidence="2">
    <location>
        <begin position="947"/>
        <end position="961"/>
    </location>
</feature>
<protein>
    <submittedName>
        <fullName evidence="3">Uncharacterized protein</fullName>
    </submittedName>
</protein>
<feature type="region of interest" description="Disordered" evidence="2">
    <location>
        <begin position="890"/>
        <end position="913"/>
    </location>
</feature>
<dbReference type="GO" id="GO:0051015">
    <property type="term" value="F:actin filament binding"/>
    <property type="evidence" value="ECO:0007669"/>
    <property type="project" value="TreeGrafter"/>
</dbReference>
<dbReference type="PANTHER" id="PTHR45615:SF40">
    <property type="entry name" value="MYOSIN HEAVY CHAIN, NON-MUSCLE"/>
    <property type="match status" value="1"/>
</dbReference>
<feature type="compositionally biased region" description="Basic and acidic residues" evidence="2">
    <location>
        <begin position="702"/>
        <end position="711"/>
    </location>
</feature>
<evidence type="ECO:0000256" key="1">
    <source>
        <dbReference type="SAM" id="Coils"/>
    </source>
</evidence>
<keyword evidence="4" id="KW-1185">Reference proteome</keyword>
<dbReference type="PANTHER" id="PTHR45615">
    <property type="entry name" value="MYOSIN HEAVY CHAIN, NON-MUSCLE"/>
    <property type="match status" value="1"/>
</dbReference>
<feature type="compositionally biased region" description="Polar residues" evidence="2">
    <location>
        <begin position="668"/>
        <end position="683"/>
    </location>
</feature>